<organism evidence="2 3">
    <name type="scientific">Mycobacteroides abscessus 21</name>
    <dbReference type="NCBI Taxonomy" id="1299324"/>
    <lineage>
        <taxon>Bacteria</taxon>
        <taxon>Bacillati</taxon>
        <taxon>Actinomycetota</taxon>
        <taxon>Actinomycetes</taxon>
        <taxon>Mycobacteriales</taxon>
        <taxon>Mycobacteriaceae</taxon>
        <taxon>Mycobacteroides</taxon>
        <taxon>Mycobacteroides abscessus</taxon>
    </lineage>
</organism>
<evidence type="ECO:0000313" key="3">
    <source>
        <dbReference type="Proteomes" id="UP000020103"/>
    </source>
</evidence>
<reference evidence="2 3" key="1">
    <citation type="submission" date="2013-12" db="EMBL/GenBank/DDBJ databases">
        <authorList>
            <person name="Madinger N."/>
            <person name="Lenaerts A."/>
            <person name="Ordway D."/>
            <person name="DeGroote M.A."/>
            <person name="Parker T."/>
            <person name="Sizemore C."/>
            <person name="Tallon L.J."/>
            <person name="Sadzewicz L.K."/>
            <person name="Sengamalay N."/>
            <person name="Fraser C.M."/>
            <person name="Hine E."/>
            <person name="Shefchek K.A."/>
            <person name="Das S.P."/>
            <person name="Tettelin H."/>
        </authorList>
    </citation>
    <scope>NUCLEOTIDE SEQUENCE [LARGE SCALE GENOMIC DNA]</scope>
    <source>
        <strain evidence="2 3">21</strain>
    </source>
</reference>
<evidence type="ECO:0000313" key="2">
    <source>
        <dbReference type="EMBL" id="EUA45732.1"/>
    </source>
</evidence>
<dbReference type="AlphaFoldDB" id="A0A829PYS0"/>
<sequence length="70" mass="7625">MKHRCSTSEYGVRAADNGPMNYPMNEPGDNSAQVAINASSGHAEVIPTATDMPSYGQRSTVPRLRFLQRS</sequence>
<feature type="region of interest" description="Disordered" evidence="1">
    <location>
        <begin position="1"/>
        <end position="28"/>
    </location>
</feature>
<comment type="caution">
    <text evidence="2">The sequence shown here is derived from an EMBL/GenBank/DDBJ whole genome shotgun (WGS) entry which is preliminary data.</text>
</comment>
<evidence type="ECO:0000256" key="1">
    <source>
        <dbReference type="SAM" id="MobiDB-lite"/>
    </source>
</evidence>
<proteinExistence type="predicted"/>
<dbReference type="EMBL" id="JAOF01000001">
    <property type="protein sequence ID" value="EUA45732.1"/>
    <property type="molecule type" value="Genomic_DNA"/>
</dbReference>
<gene>
    <name evidence="2" type="ORF">I543_0027</name>
</gene>
<name>A0A829PYS0_9MYCO</name>
<dbReference type="Proteomes" id="UP000020103">
    <property type="component" value="Unassembled WGS sequence"/>
</dbReference>
<protein>
    <submittedName>
        <fullName evidence="2">Uncharacterized protein</fullName>
    </submittedName>
</protein>
<accession>A0A829PYS0</accession>